<proteinExistence type="predicted"/>
<dbReference type="SUPFAM" id="SSF141571">
    <property type="entry name" value="Pentapeptide repeat-like"/>
    <property type="match status" value="1"/>
</dbReference>
<dbReference type="InterPro" id="IPR044213">
    <property type="entry name" value="At2g44920-like"/>
</dbReference>
<gene>
    <name evidence="1" type="ORF">WJX74_004329</name>
</gene>
<dbReference type="PANTHER" id="PTHR47200">
    <property type="entry name" value="THYLAKOID LUMENAL 15 KDA PROTEIN 1, CHLOROPLASTIC"/>
    <property type="match status" value="1"/>
</dbReference>
<dbReference type="Gene3D" id="2.160.20.80">
    <property type="entry name" value="E3 ubiquitin-protein ligase SopA"/>
    <property type="match status" value="1"/>
</dbReference>
<reference evidence="1 2" key="1">
    <citation type="journal article" date="2024" name="Nat. Commun.">
        <title>Phylogenomics reveals the evolutionary origins of lichenization in chlorophyte algae.</title>
        <authorList>
            <person name="Puginier C."/>
            <person name="Libourel C."/>
            <person name="Otte J."/>
            <person name="Skaloud P."/>
            <person name="Haon M."/>
            <person name="Grisel S."/>
            <person name="Petersen M."/>
            <person name="Berrin J.G."/>
            <person name="Delaux P.M."/>
            <person name="Dal Grande F."/>
            <person name="Keller J."/>
        </authorList>
    </citation>
    <scope>NUCLEOTIDE SEQUENCE [LARGE SCALE GENOMIC DNA]</scope>
    <source>
        <strain evidence="1 2">SAG 2145</strain>
    </source>
</reference>
<dbReference type="EMBL" id="JALJOS010000019">
    <property type="protein sequence ID" value="KAK9827035.1"/>
    <property type="molecule type" value="Genomic_DNA"/>
</dbReference>
<keyword evidence="2" id="KW-1185">Reference proteome</keyword>
<name>A0AAW1R0Q0_9CHLO</name>
<dbReference type="Proteomes" id="UP001438707">
    <property type="component" value="Unassembled WGS sequence"/>
</dbReference>
<dbReference type="AlphaFoldDB" id="A0AAW1R0Q0"/>
<evidence type="ECO:0000313" key="2">
    <source>
        <dbReference type="Proteomes" id="UP001438707"/>
    </source>
</evidence>
<comment type="caution">
    <text evidence="1">The sequence shown here is derived from an EMBL/GenBank/DDBJ whole genome shotgun (WGS) entry which is preliminary data.</text>
</comment>
<sequence length="215" mass="22136">MELYTRAPCCHSSSPADVLRVRQASRTVSARPAVKTCCSGQHAASAEPGQRLKQAAATGLVAVAAAASLLLPFQAAAVSGGATKGANVPISGQDFSNQDLQKIAFTKGTMRSTNFSGSNLRGVSLFGAIAKEAKFVGADLSNADLSSGDFEGADFTDANLSGASVANARFQGAKLDGSDWTDVPLRKDQITYLCKIASGTNAKTGNDTRESLTCP</sequence>
<dbReference type="Pfam" id="PF00805">
    <property type="entry name" value="Pentapeptide"/>
    <property type="match status" value="2"/>
</dbReference>
<organism evidence="1 2">
    <name type="scientific">Apatococcus lobatus</name>
    <dbReference type="NCBI Taxonomy" id="904363"/>
    <lineage>
        <taxon>Eukaryota</taxon>
        <taxon>Viridiplantae</taxon>
        <taxon>Chlorophyta</taxon>
        <taxon>core chlorophytes</taxon>
        <taxon>Trebouxiophyceae</taxon>
        <taxon>Chlorellales</taxon>
        <taxon>Chlorellaceae</taxon>
        <taxon>Apatococcus</taxon>
    </lineage>
</organism>
<protein>
    <submittedName>
        <fullName evidence="1">Uncharacterized protein</fullName>
    </submittedName>
</protein>
<dbReference type="PANTHER" id="PTHR47200:SF2">
    <property type="entry name" value="THYLAKOID LUMENAL 15 KDA PROTEIN 1, CHLOROPLASTIC"/>
    <property type="match status" value="1"/>
</dbReference>
<accession>A0AAW1R0Q0</accession>
<dbReference type="InterPro" id="IPR001646">
    <property type="entry name" value="5peptide_repeat"/>
</dbReference>
<evidence type="ECO:0000313" key="1">
    <source>
        <dbReference type="EMBL" id="KAK9827035.1"/>
    </source>
</evidence>